<dbReference type="Proteomes" id="UP000295172">
    <property type="component" value="Unassembled WGS sequence"/>
</dbReference>
<sequence>MSDPRWRSSVVDMNRTVVSRRTLLGGALGVAAAGGSGVQSTAAVDDPVARWIRRNAVPLDDVRQLRRSIGTARIVGLGEAVHNTAEITREKHRVLRYLVERMGFRSIAFEEDWSLCTQVNEYVRSGRGDLQAMIGRMSPAWRSRELADMIEYVRGYNAKRRDKVFFAGVEYYSTRDLVYDAIDRYVARHAPGRLAELRRSLDPLRPGTTDMGQYVRWYWKEVGDKAPYISKARAVYDLVRRMPDQVIVHHARQIVSFYEAFDRPDAEIPAFRDARAAENVRWVHRYGGDKVVYWAASAHTANAPGLRYVVPPMPDVTFQNAGSSLRRWYGDRYRILGFTFDSGTTLGPMGPIDMPPASADWFEARLRAARSERFSLDLRRPANDAVRQWLRNPAKTRGYPEIGPASWMTGGSVAEWFDVLIHTRHVTAVTPY</sequence>
<gene>
    <name evidence="1" type="ORF">E1218_23590</name>
</gene>
<comment type="caution">
    <text evidence="1">The sequence shown here is derived from an EMBL/GenBank/DDBJ whole genome shotgun (WGS) entry which is preliminary data.</text>
</comment>
<proteinExistence type="predicted"/>
<dbReference type="Gene3D" id="3.40.1660.10">
    <property type="entry name" value="EreA-like (biosynthetic domain)"/>
    <property type="match status" value="1"/>
</dbReference>
<dbReference type="EMBL" id="SMKR01000112">
    <property type="protein sequence ID" value="TDD19655.1"/>
    <property type="molecule type" value="Genomic_DNA"/>
</dbReference>
<dbReference type="PANTHER" id="PTHR31299">
    <property type="entry name" value="ESTERASE, PUTATIVE (AFU_ORTHOLOGUE AFUA_1G05850)-RELATED"/>
    <property type="match status" value="1"/>
</dbReference>
<dbReference type="InterPro" id="IPR007815">
    <property type="entry name" value="Emycin_Estase"/>
</dbReference>
<dbReference type="GO" id="GO:0046677">
    <property type="term" value="P:response to antibiotic"/>
    <property type="evidence" value="ECO:0007669"/>
    <property type="project" value="InterPro"/>
</dbReference>
<evidence type="ECO:0000313" key="2">
    <source>
        <dbReference type="Proteomes" id="UP000295172"/>
    </source>
</evidence>
<organism evidence="1 2">
    <name type="scientific">Kribbella turkmenica</name>
    <dbReference type="NCBI Taxonomy" id="2530375"/>
    <lineage>
        <taxon>Bacteria</taxon>
        <taxon>Bacillati</taxon>
        <taxon>Actinomycetota</taxon>
        <taxon>Actinomycetes</taxon>
        <taxon>Propionibacteriales</taxon>
        <taxon>Kribbellaceae</taxon>
        <taxon>Kribbella</taxon>
    </lineage>
</organism>
<accession>A0A4R4WR47</accession>
<dbReference type="Gene3D" id="1.20.1440.30">
    <property type="entry name" value="Biosynthetic Protein domain"/>
    <property type="match status" value="1"/>
</dbReference>
<dbReference type="InterPro" id="IPR006311">
    <property type="entry name" value="TAT_signal"/>
</dbReference>
<dbReference type="InterPro" id="IPR052036">
    <property type="entry name" value="Hydrolase/PRTase-associated"/>
</dbReference>
<reference evidence="1 2" key="1">
    <citation type="submission" date="2019-02" db="EMBL/GenBank/DDBJ databases">
        <title>Draft genome sequences of novel Actinobacteria.</title>
        <authorList>
            <person name="Sahin N."/>
            <person name="Ay H."/>
            <person name="Saygin H."/>
        </authorList>
    </citation>
    <scope>NUCLEOTIDE SEQUENCE [LARGE SCALE GENOMIC DNA]</scope>
    <source>
        <strain evidence="1 2">16K104</strain>
    </source>
</reference>
<dbReference type="OrthoDB" id="9810066at2"/>
<keyword evidence="2" id="KW-1185">Reference proteome</keyword>
<dbReference type="CDD" id="cd14728">
    <property type="entry name" value="Ere-like"/>
    <property type="match status" value="1"/>
</dbReference>
<dbReference type="Gene3D" id="3.30.1870.10">
    <property type="entry name" value="EreA-like, domain 2"/>
    <property type="match status" value="1"/>
</dbReference>
<evidence type="ECO:0000313" key="1">
    <source>
        <dbReference type="EMBL" id="TDD19655.1"/>
    </source>
</evidence>
<dbReference type="Pfam" id="PF05139">
    <property type="entry name" value="Erythro_esteras"/>
    <property type="match status" value="1"/>
</dbReference>
<dbReference type="PROSITE" id="PS51318">
    <property type="entry name" value="TAT"/>
    <property type="match status" value="1"/>
</dbReference>
<dbReference type="SUPFAM" id="SSF159501">
    <property type="entry name" value="EreA/ChaN-like"/>
    <property type="match status" value="1"/>
</dbReference>
<protein>
    <submittedName>
        <fullName evidence="1">Erythromycin esterase family protein</fullName>
    </submittedName>
</protein>
<dbReference type="AlphaFoldDB" id="A0A4R4WR47"/>
<dbReference type="PANTHER" id="PTHR31299:SF0">
    <property type="entry name" value="ESTERASE, PUTATIVE (AFU_ORTHOLOGUE AFUA_1G05850)-RELATED"/>
    <property type="match status" value="1"/>
</dbReference>
<name>A0A4R4WR47_9ACTN</name>